<dbReference type="InterPro" id="IPR035093">
    <property type="entry name" value="RelE/ParE_toxin_dom_sf"/>
</dbReference>
<organism evidence="1 2">
    <name type="scientific">Candidatus Accumulibacter proximus</name>
    <dbReference type="NCBI Taxonomy" id="2954385"/>
    <lineage>
        <taxon>Bacteria</taxon>
        <taxon>Pseudomonadati</taxon>
        <taxon>Pseudomonadota</taxon>
        <taxon>Betaproteobacteria</taxon>
        <taxon>Candidatus Accumulibacter</taxon>
    </lineage>
</organism>
<dbReference type="AlphaFoldDB" id="A0A935Q2N4"/>
<accession>A0A935Q2N4</accession>
<gene>
    <name evidence="1" type="ORF">IPJ27_14985</name>
</gene>
<name>A0A935Q2N4_9PROT</name>
<dbReference type="Proteomes" id="UP000697998">
    <property type="component" value="Unassembled WGS sequence"/>
</dbReference>
<evidence type="ECO:0000313" key="1">
    <source>
        <dbReference type="EMBL" id="MBK7675945.1"/>
    </source>
</evidence>
<comment type="caution">
    <text evidence="1">The sequence shown here is derived from an EMBL/GenBank/DDBJ whole genome shotgun (WGS) entry which is preliminary data.</text>
</comment>
<evidence type="ECO:0000313" key="2">
    <source>
        <dbReference type="Proteomes" id="UP000697998"/>
    </source>
</evidence>
<dbReference type="Gene3D" id="3.30.2310.20">
    <property type="entry name" value="RelE-like"/>
    <property type="match status" value="1"/>
</dbReference>
<reference evidence="1 2" key="1">
    <citation type="submission" date="2020-10" db="EMBL/GenBank/DDBJ databases">
        <title>Connecting structure to function with the recovery of over 1000 high-quality activated sludge metagenome-assembled genomes encoding full-length rRNA genes using long-read sequencing.</title>
        <authorList>
            <person name="Singleton C.M."/>
            <person name="Petriglieri F."/>
            <person name="Kristensen J.M."/>
            <person name="Kirkegaard R.H."/>
            <person name="Michaelsen T.Y."/>
            <person name="Andersen M.H."/>
            <person name="Karst S.M."/>
            <person name="Dueholm M.S."/>
            <person name="Nielsen P.H."/>
            <person name="Albertsen M."/>
        </authorList>
    </citation>
    <scope>NUCLEOTIDE SEQUENCE [LARGE SCALE GENOMIC DNA]</scope>
    <source>
        <strain evidence="1">EsbW_18-Q3-R4-48_BATAC.285</strain>
    </source>
</reference>
<sequence length="92" mass="10660">MSWTLVTTVSFDRRARKFLARHPDLRPRLADTLEKLRTDPFEPSLRLHPLTGKLQGMQAVSLTYSYRITLILQITEHEILLLDIGSHDEVYG</sequence>
<dbReference type="SUPFAM" id="SSF143011">
    <property type="entry name" value="RelE-like"/>
    <property type="match status" value="1"/>
</dbReference>
<dbReference type="EMBL" id="JADJMH010000014">
    <property type="protein sequence ID" value="MBK7675945.1"/>
    <property type="molecule type" value="Genomic_DNA"/>
</dbReference>
<proteinExistence type="predicted"/>
<protein>
    <submittedName>
        <fullName evidence="1">Type II toxin-antitoxin system YafQ family toxin</fullName>
    </submittedName>
</protein>